<feature type="transmembrane region" description="Helical" evidence="2">
    <location>
        <begin position="93"/>
        <end position="113"/>
    </location>
</feature>
<keyword evidence="5" id="KW-1185">Reference proteome</keyword>
<evidence type="ECO:0000256" key="2">
    <source>
        <dbReference type="SAM" id="Phobius"/>
    </source>
</evidence>
<evidence type="ECO:0000256" key="1">
    <source>
        <dbReference type="ARBA" id="ARBA00007430"/>
    </source>
</evidence>
<dbReference type="AlphaFoldDB" id="A0A917LDI7"/>
<feature type="transmembrane region" description="Helical" evidence="2">
    <location>
        <begin position="70"/>
        <end position="87"/>
    </location>
</feature>
<dbReference type="RefSeq" id="WP_229704139.1">
    <property type="nucleotide sequence ID" value="NZ_BMJT01000002.1"/>
</dbReference>
<dbReference type="PANTHER" id="PTHR43318">
    <property type="entry name" value="UDP-N-ACETYLGLUCOSAMINE 4,6-DEHYDRATASE"/>
    <property type="match status" value="1"/>
</dbReference>
<dbReference type="Pfam" id="PF13727">
    <property type="entry name" value="CoA_binding_3"/>
    <property type="match status" value="1"/>
</dbReference>
<feature type="transmembrane region" description="Helical" evidence="2">
    <location>
        <begin position="12"/>
        <end position="30"/>
    </location>
</feature>
<dbReference type="SUPFAM" id="SSF51735">
    <property type="entry name" value="NAD(P)-binding Rossmann-fold domains"/>
    <property type="match status" value="2"/>
</dbReference>
<evidence type="ECO:0000313" key="5">
    <source>
        <dbReference type="Proteomes" id="UP000616608"/>
    </source>
</evidence>
<comment type="caution">
    <text evidence="4">The sequence shown here is derived from an EMBL/GenBank/DDBJ whole genome shotgun (WGS) entry which is preliminary data.</text>
</comment>
<accession>A0A917LDI7</accession>
<feature type="transmembrane region" description="Helical" evidence="2">
    <location>
        <begin position="36"/>
        <end position="58"/>
    </location>
</feature>
<dbReference type="InterPro" id="IPR003869">
    <property type="entry name" value="Polysac_CapD-like"/>
</dbReference>
<keyword evidence="2" id="KW-1133">Transmembrane helix</keyword>
<evidence type="ECO:0000259" key="3">
    <source>
        <dbReference type="Pfam" id="PF02719"/>
    </source>
</evidence>
<reference evidence="4" key="2">
    <citation type="submission" date="2020-09" db="EMBL/GenBank/DDBJ databases">
        <authorList>
            <person name="Sun Q."/>
            <person name="Zhou Y."/>
        </authorList>
    </citation>
    <scope>NUCLEOTIDE SEQUENCE</scope>
    <source>
        <strain evidence="4">CGMCC 1.15760</strain>
    </source>
</reference>
<dbReference type="Gene3D" id="3.40.50.720">
    <property type="entry name" value="NAD(P)-binding Rossmann-like Domain"/>
    <property type="match status" value="2"/>
</dbReference>
<proteinExistence type="inferred from homology"/>
<dbReference type="Proteomes" id="UP000616608">
    <property type="component" value="Unassembled WGS sequence"/>
</dbReference>
<sequence>MKGIKRNKKWMVMDVLVLSIAHVTTHFLLLEYNAKTFWISYITLLIAFITMSQLSHFYYRDMRTMPSHQLLIHVLSITAALSIPTFLVVGNLVAGIVFTTIAITLIWCSRAAIQWQIPKVQPQENRIRTIVIGAGEAGRLVVQRLKNHSSYQIIGFVDDDYQKIGYEIHQIPVLSEIKLLPSTVAKLQVEQILIAIPSLSKERLAKIMQLCVTTGLKTRIVPSLEEMLIHNVAINKVRDINIDDLLGRDEVTLDEEALRSTVTKRTVLVTGAGGSIGSEICRQLANLQPDQLILLGHGENSIYAIYEELKSSTSIPLVKVIADIRDESAINDVMAQYQPHIVYHAAAHKHVPLMEDNARESVKNNVFGTKIVATAAKRHAVERFVLISSDKAVDPPNIMGATKRIAEMVIQQLALTGTTKFAIVRFGNVLGSRGSVIPLFQQQITRGGPITITDERMTRYFMTIPEASRLVLQASALTEGGEVFVLDMGEPVKIIELAKSLIHLSGLSASAIEIKVTGMRAGEKLHESLQGTHEKILRKAFNKIYVMRTPCCEPAYLTTFFHEVWHVPETQLKAYILDFANAEPAMAKRSEGGVT</sequence>
<keyword evidence="2" id="KW-0812">Transmembrane</keyword>
<dbReference type="CDD" id="cd05237">
    <property type="entry name" value="UDP_invert_4-6DH_SDR_e"/>
    <property type="match status" value="1"/>
</dbReference>
<comment type="similarity">
    <text evidence="1">Belongs to the polysaccharide synthase family.</text>
</comment>
<evidence type="ECO:0000313" key="4">
    <source>
        <dbReference type="EMBL" id="GGG14478.1"/>
    </source>
</evidence>
<feature type="domain" description="Polysaccharide biosynthesis protein CapD-like" evidence="3">
    <location>
        <begin position="267"/>
        <end position="547"/>
    </location>
</feature>
<dbReference type="InterPro" id="IPR036291">
    <property type="entry name" value="NAD(P)-bd_dom_sf"/>
</dbReference>
<gene>
    <name evidence="4" type="primary">capD</name>
    <name evidence="4" type="ORF">GCM10007425_05950</name>
</gene>
<protein>
    <submittedName>
        <fullName evidence="4">Short-chain dehydrogenase</fullName>
    </submittedName>
</protein>
<organism evidence="4 5">
    <name type="scientific">Lysinibacillus alkalisoli</name>
    <dbReference type="NCBI Taxonomy" id="1911548"/>
    <lineage>
        <taxon>Bacteria</taxon>
        <taxon>Bacillati</taxon>
        <taxon>Bacillota</taxon>
        <taxon>Bacilli</taxon>
        <taxon>Bacillales</taxon>
        <taxon>Bacillaceae</taxon>
        <taxon>Lysinibacillus</taxon>
    </lineage>
</organism>
<dbReference type="Pfam" id="PF02719">
    <property type="entry name" value="Polysacc_synt_2"/>
    <property type="match status" value="1"/>
</dbReference>
<dbReference type="InterPro" id="IPR051203">
    <property type="entry name" value="Polysaccharide_Synthase-Rel"/>
</dbReference>
<keyword evidence="2" id="KW-0472">Membrane</keyword>
<reference evidence="4" key="1">
    <citation type="journal article" date="2014" name="Int. J. Syst. Evol. Microbiol.">
        <title>Complete genome sequence of Corynebacterium casei LMG S-19264T (=DSM 44701T), isolated from a smear-ripened cheese.</title>
        <authorList>
            <consortium name="US DOE Joint Genome Institute (JGI-PGF)"/>
            <person name="Walter F."/>
            <person name="Albersmeier A."/>
            <person name="Kalinowski J."/>
            <person name="Ruckert C."/>
        </authorList>
    </citation>
    <scope>NUCLEOTIDE SEQUENCE</scope>
    <source>
        <strain evidence="4">CGMCC 1.15760</strain>
    </source>
</reference>
<name>A0A917LDI7_9BACI</name>
<dbReference type="EMBL" id="BMJT01000002">
    <property type="protein sequence ID" value="GGG14478.1"/>
    <property type="molecule type" value="Genomic_DNA"/>
</dbReference>
<dbReference type="PANTHER" id="PTHR43318:SF1">
    <property type="entry name" value="POLYSACCHARIDE BIOSYNTHESIS PROTEIN EPSC-RELATED"/>
    <property type="match status" value="1"/>
</dbReference>